<evidence type="ECO:0000313" key="1">
    <source>
        <dbReference type="EMBL" id="CAF9931384.1"/>
    </source>
</evidence>
<protein>
    <submittedName>
        <fullName evidence="1">Uncharacterized protein</fullName>
    </submittedName>
</protein>
<organism evidence="1 2">
    <name type="scientific">Heterodermia speciosa</name>
    <dbReference type="NCBI Taxonomy" id="116794"/>
    <lineage>
        <taxon>Eukaryota</taxon>
        <taxon>Fungi</taxon>
        <taxon>Dikarya</taxon>
        <taxon>Ascomycota</taxon>
        <taxon>Pezizomycotina</taxon>
        <taxon>Lecanoromycetes</taxon>
        <taxon>OSLEUM clade</taxon>
        <taxon>Lecanoromycetidae</taxon>
        <taxon>Caliciales</taxon>
        <taxon>Physciaceae</taxon>
        <taxon>Heterodermia</taxon>
    </lineage>
</organism>
<evidence type="ECO:0000313" key="2">
    <source>
        <dbReference type="Proteomes" id="UP000664521"/>
    </source>
</evidence>
<comment type="caution">
    <text evidence="1">The sequence shown here is derived from an EMBL/GenBank/DDBJ whole genome shotgun (WGS) entry which is preliminary data.</text>
</comment>
<dbReference type="Proteomes" id="UP000664521">
    <property type="component" value="Unassembled WGS sequence"/>
</dbReference>
<dbReference type="AlphaFoldDB" id="A0A8H3FV91"/>
<name>A0A8H3FV91_9LECA</name>
<gene>
    <name evidence="1" type="ORF">HETSPECPRED_007854</name>
</gene>
<dbReference type="EMBL" id="CAJPDS010000059">
    <property type="protein sequence ID" value="CAF9931384.1"/>
    <property type="molecule type" value="Genomic_DNA"/>
</dbReference>
<proteinExistence type="predicted"/>
<sequence length="105" mass="11970">MVNTGDPSHSKLLLINTLEERTSSMRTSCVWSPCALYLDTARASRQTRLADRYDAEKRQDNMEVLTQIYLVTSEECDTAIRHLESEGRLEVVNDNMNIDQAYTGL</sequence>
<keyword evidence="2" id="KW-1185">Reference proteome</keyword>
<reference evidence="1" key="1">
    <citation type="submission" date="2021-03" db="EMBL/GenBank/DDBJ databases">
        <authorList>
            <person name="Tagirdzhanova G."/>
        </authorList>
    </citation>
    <scope>NUCLEOTIDE SEQUENCE</scope>
</reference>
<accession>A0A8H3FV91</accession>